<keyword evidence="8 10" id="KW-1133">Transmembrane helix</keyword>
<dbReference type="AlphaFoldDB" id="A0A225UKZ0"/>
<comment type="subcellular location">
    <subcellularLocation>
        <location evidence="1">Cell membrane</location>
        <topology evidence="1">Multi-pass membrane protein</topology>
    </subcellularLocation>
</comment>
<keyword evidence="12" id="KW-1185">Reference proteome</keyword>
<evidence type="ECO:0000256" key="5">
    <source>
        <dbReference type="ARBA" id="ARBA00022597"/>
    </source>
</evidence>
<dbReference type="PANTHER" id="PTHR10791:SF30">
    <property type="entry name" value="SUGAR TRANSPORTER SWEET1"/>
    <property type="match status" value="1"/>
</dbReference>
<evidence type="ECO:0000313" key="11">
    <source>
        <dbReference type="EMBL" id="OWY93590.1"/>
    </source>
</evidence>
<feature type="transmembrane region" description="Helical" evidence="10">
    <location>
        <begin position="189"/>
        <end position="210"/>
    </location>
</feature>
<evidence type="ECO:0000256" key="2">
    <source>
        <dbReference type="ARBA" id="ARBA00007809"/>
    </source>
</evidence>
<dbReference type="EMBL" id="NBNE01015801">
    <property type="protein sequence ID" value="OWY93590.1"/>
    <property type="molecule type" value="Genomic_DNA"/>
</dbReference>
<evidence type="ECO:0000256" key="8">
    <source>
        <dbReference type="ARBA" id="ARBA00022989"/>
    </source>
</evidence>
<keyword evidence="5" id="KW-0762">Sugar transport</keyword>
<dbReference type="Gene3D" id="1.20.1280.290">
    <property type="match status" value="2"/>
</dbReference>
<name>A0A225UKZ0_9STRA</name>
<feature type="transmembrane region" description="Helical" evidence="10">
    <location>
        <begin position="6"/>
        <end position="26"/>
    </location>
</feature>
<evidence type="ECO:0000313" key="12">
    <source>
        <dbReference type="Proteomes" id="UP000198211"/>
    </source>
</evidence>
<proteinExistence type="inferred from homology"/>
<feature type="transmembrane region" description="Helical" evidence="10">
    <location>
        <begin position="96"/>
        <end position="117"/>
    </location>
</feature>
<keyword evidence="6 10" id="KW-0812">Transmembrane</keyword>
<feature type="transmembrane region" description="Helical" evidence="10">
    <location>
        <begin position="161"/>
        <end position="183"/>
    </location>
</feature>
<evidence type="ECO:0000256" key="10">
    <source>
        <dbReference type="SAM" id="Phobius"/>
    </source>
</evidence>
<evidence type="ECO:0000256" key="6">
    <source>
        <dbReference type="ARBA" id="ARBA00022692"/>
    </source>
</evidence>
<dbReference type="FunFam" id="1.20.1280.290:FF:000007">
    <property type="entry name" value="Bidirectional sugar transporter SWEET7"/>
    <property type="match status" value="2"/>
</dbReference>
<protein>
    <submittedName>
        <fullName evidence="11">MtN3-like protein</fullName>
    </submittedName>
</protein>
<evidence type="ECO:0000256" key="1">
    <source>
        <dbReference type="ARBA" id="ARBA00004651"/>
    </source>
</evidence>
<dbReference type="GO" id="GO:0005886">
    <property type="term" value="C:plasma membrane"/>
    <property type="evidence" value="ECO:0007669"/>
    <property type="project" value="UniProtKB-SubCell"/>
</dbReference>
<evidence type="ECO:0000256" key="9">
    <source>
        <dbReference type="ARBA" id="ARBA00023136"/>
    </source>
</evidence>
<evidence type="ECO:0000256" key="4">
    <source>
        <dbReference type="ARBA" id="ARBA00022475"/>
    </source>
</evidence>
<organism evidence="11 12">
    <name type="scientific">Phytophthora megakarya</name>
    <dbReference type="NCBI Taxonomy" id="4795"/>
    <lineage>
        <taxon>Eukaryota</taxon>
        <taxon>Sar</taxon>
        <taxon>Stramenopiles</taxon>
        <taxon>Oomycota</taxon>
        <taxon>Peronosporomycetes</taxon>
        <taxon>Peronosporales</taxon>
        <taxon>Peronosporaceae</taxon>
        <taxon>Phytophthora</taxon>
    </lineage>
</organism>
<comment type="similarity">
    <text evidence="2">Belongs to the SWEET sugar transporter family.</text>
</comment>
<accession>A0A225UKZ0</accession>
<dbReference type="Pfam" id="PF03083">
    <property type="entry name" value="MtN3_slv"/>
    <property type="match status" value="2"/>
</dbReference>
<gene>
    <name evidence="11" type="ORF">PHMEG_00036957</name>
</gene>
<reference evidence="12" key="1">
    <citation type="submission" date="2017-03" db="EMBL/GenBank/DDBJ databases">
        <title>Phytopthora megakarya and P. palmivora, two closely related causual agents of cacao black pod achieved similar genome size and gene model numbers by different mechanisms.</title>
        <authorList>
            <person name="Ali S."/>
            <person name="Shao J."/>
            <person name="Larry D.J."/>
            <person name="Kronmiller B."/>
            <person name="Shen D."/>
            <person name="Strem M.D."/>
            <person name="Melnick R.L."/>
            <person name="Guiltinan M.J."/>
            <person name="Tyler B.M."/>
            <person name="Meinhardt L.W."/>
            <person name="Bailey B.A."/>
        </authorList>
    </citation>
    <scope>NUCLEOTIDE SEQUENCE [LARGE SCALE GENOMIC DNA]</scope>
    <source>
        <strain evidence="12">zdho120</strain>
    </source>
</reference>
<evidence type="ECO:0000256" key="7">
    <source>
        <dbReference type="ARBA" id="ARBA00022737"/>
    </source>
</evidence>
<dbReference type="PANTHER" id="PTHR10791">
    <property type="entry name" value="RAG1-ACTIVATING PROTEIN 1"/>
    <property type="match status" value="1"/>
</dbReference>
<sequence>MTKEIIVLVFRVLAGIATIGLVTSPLPLMYRIHQQKHVGVASVVPLATLVGASHCWMVYGYLAELYFPLFSCFLYGECCGIVLLSIYCYYAADKCYVFRVLAVVLTIVVAITVYAILGSLGCLGQTTSSVTTVMGMIAVIGGGCLYGAPMEKLLPVLKHKSAVFINVHTVIAGLTSNILWLTYGILITNYFIMSLNAIFLIVNVFTLMLYRIYDPKTHPLKAGWNTRTHNEVDTEHIEVTSCDQDKTSLASPQIPVYACLSSP</sequence>
<keyword evidence="7" id="KW-0677">Repeat</keyword>
<dbReference type="InterPro" id="IPR047664">
    <property type="entry name" value="SWEET"/>
</dbReference>
<dbReference type="InterPro" id="IPR004316">
    <property type="entry name" value="SWEET_rpt"/>
</dbReference>
<dbReference type="GO" id="GO:0051119">
    <property type="term" value="F:sugar transmembrane transporter activity"/>
    <property type="evidence" value="ECO:0007669"/>
    <property type="project" value="InterPro"/>
</dbReference>
<keyword evidence="3" id="KW-0813">Transport</keyword>
<feature type="transmembrane region" description="Helical" evidence="10">
    <location>
        <begin position="129"/>
        <end position="149"/>
    </location>
</feature>
<comment type="caution">
    <text evidence="11">The sequence shown here is derived from an EMBL/GenBank/DDBJ whole genome shotgun (WGS) entry which is preliminary data.</text>
</comment>
<dbReference type="OrthoDB" id="409725at2759"/>
<dbReference type="Proteomes" id="UP000198211">
    <property type="component" value="Unassembled WGS sequence"/>
</dbReference>
<evidence type="ECO:0000256" key="3">
    <source>
        <dbReference type="ARBA" id="ARBA00022448"/>
    </source>
</evidence>
<keyword evidence="4" id="KW-1003">Cell membrane</keyword>
<keyword evidence="9 10" id="KW-0472">Membrane</keyword>
<feature type="transmembrane region" description="Helical" evidence="10">
    <location>
        <begin position="65"/>
        <end position="89"/>
    </location>
</feature>